<evidence type="ECO:0000313" key="12">
    <source>
        <dbReference type="EMBL" id="MEJ8675984.1"/>
    </source>
</evidence>
<comment type="caution">
    <text evidence="12">The sequence shown here is derived from an EMBL/GenBank/DDBJ whole genome shotgun (WGS) entry which is preliminary data.</text>
</comment>
<feature type="compositionally biased region" description="Low complexity" evidence="9">
    <location>
        <begin position="606"/>
        <end position="617"/>
    </location>
</feature>
<dbReference type="InterPro" id="IPR025885">
    <property type="entry name" value="PapC_N"/>
</dbReference>
<feature type="domain" description="PapC-like C-terminal" evidence="10">
    <location>
        <begin position="786"/>
        <end position="849"/>
    </location>
</feature>
<name>A0ABU8V493_9NEIS</name>
<dbReference type="Gene3D" id="2.60.40.2070">
    <property type="match status" value="1"/>
</dbReference>
<dbReference type="Proteomes" id="UP001224516">
    <property type="component" value="Unassembled WGS sequence"/>
</dbReference>
<dbReference type="InterPro" id="IPR037224">
    <property type="entry name" value="PapC_N_sf"/>
</dbReference>
<organism evidence="12 13">
    <name type="scientific">Chromobacterium amazonense</name>
    <dbReference type="NCBI Taxonomy" id="1382803"/>
    <lineage>
        <taxon>Bacteria</taxon>
        <taxon>Pseudomonadati</taxon>
        <taxon>Pseudomonadota</taxon>
        <taxon>Betaproteobacteria</taxon>
        <taxon>Neisseriales</taxon>
        <taxon>Chromobacteriaceae</taxon>
        <taxon>Chromobacterium</taxon>
    </lineage>
</organism>
<keyword evidence="8" id="KW-0998">Cell outer membrane</keyword>
<dbReference type="PANTHER" id="PTHR30451">
    <property type="entry name" value="OUTER MEMBRANE USHER PROTEIN"/>
    <property type="match status" value="1"/>
</dbReference>
<dbReference type="PANTHER" id="PTHR30451:SF20">
    <property type="entry name" value="FIMBRIAE USHER"/>
    <property type="match status" value="1"/>
</dbReference>
<evidence type="ECO:0000259" key="11">
    <source>
        <dbReference type="Pfam" id="PF13954"/>
    </source>
</evidence>
<keyword evidence="3" id="KW-0813">Transport</keyword>
<evidence type="ECO:0000256" key="2">
    <source>
        <dbReference type="ARBA" id="ARBA00008064"/>
    </source>
</evidence>
<feature type="region of interest" description="Disordered" evidence="9">
    <location>
        <begin position="603"/>
        <end position="622"/>
    </location>
</feature>
<dbReference type="Pfam" id="PF13954">
    <property type="entry name" value="PapC_N"/>
    <property type="match status" value="1"/>
</dbReference>
<dbReference type="InterPro" id="IPR042186">
    <property type="entry name" value="FimD_plug_dom"/>
</dbReference>
<dbReference type="InterPro" id="IPR043142">
    <property type="entry name" value="PapC-like_C_sf"/>
</dbReference>
<sequence>MRHANTSKPDLGWAFKPLNLLICGMFSGQAAWAGQDAPAPPAAQQAAPTAKPSEEVQFNPVFLNQTSNGQQIDLTRFNQAGAALPGTYRVDVYVNNAWVGRRDVEMRMFADNKVLACFNRPLLDDLGLDASRLAQPEVLPGRNEPGRCVEISAVVPGAFSAFNSADLRLDVSIPQKYQRASARGYVAPEYWDAGAPIAGFVNYNANAYRADNRGQGNSTQYYLAANTGLNIGLWRLRYDGTLTQQDGNGQSQRNYQTASTYAQRDVTDWHSVLTIGDYFTPSDLFGSVSFRGVQIASDDRMLPESRQGYAPVVRGVAETNAKVSIRQNGNVIYENVVPPGEFSIDDLYNTGFSGDLEVTVTEADGRVRKFIVPYAAVPQLLRDGSSRYSLSAGQWRSNNMSQRPNFAQASYQRGISNSLTAYGGVIVSDHYQSMLLGSAINTAYGALALDVTQSWAAALANRLGVNAMQGQSYRLSFSKLLERTRTNFMVAAYRFSTADYLGFQDYANLLNGNGFIARAKNQFQLNVDQPLGGKRGHLFLTGTTQDYWNQSGRNTNYQLGYGNSFKQLSLNLSAGRSQDGAGRNVNQYLLSVSMPLGGGPSAPLLSASAGTSSDQSSNGQVSLSGVAGELRNLSYNVFANHSHAGAGGSSASGGGSVQYATSQAAFSAGGSVTRSSSQVNAGVSGALVFHPGGVTAAQSLGESIAVIEAPGAEGAAVGNTNGVRINHDGYAVVSSLMPYRQNEITLEPQGISQDVELLESSVQDAPRSGAIVLVKFNTQQGKPVIVTLKRPDGGNLPVGASINDNKGRYVTLLGQGARAFIRGMEGQSLVVSWGSAPDQQCRFQYQLPQQRSSTAYSQTEAACMPL</sequence>
<reference evidence="12 13" key="1">
    <citation type="submission" date="2023-12" db="EMBL/GenBank/DDBJ databases">
        <title>Evaluation and characterization of a potential secondary metabolite violacein from indigenous Chromobacterium amazonense SAM215.</title>
        <authorList>
            <person name="Tarafdar M.R."/>
            <person name="Abedin S.M."/>
            <person name="Atiqua A."/>
            <person name="Saha A."/>
            <person name="Khan S.N."/>
        </authorList>
    </citation>
    <scope>NUCLEOTIDE SEQUENCE [LARGE SCALE GENOMIC DNA]</scope>
    <source>
        <strain evidence="12 13">SAM215</strain>
    </source>
</reference>
<accession>A0ABU8V493</accession>
<dbReference type="InterPro" id="IPR000015">
    <property type="entry name" value="Fimb_usher"/>
</dbReference>
<keyword evidence="4" id="KW-1134">Transmembrane beta strand</keyword>
<keyword evidence="13" id="KW-1185">Reference proteome</keyword>
<comment type="similarity">
    <text evidence="2">Belongs to the fimbrial export usher family.</text>
</comment>
<protein>
    <submittedName>
        <fullName evidence="12">Fimbria/pilus outer membrane usher protein</fullName>
    </submittedName>
</protein>
<evidence type="ECO:0000256" key="5">
    <source>
        <dbReference type="ARBA" id="ARBA00022692"/>
    </source>
</evidence>
<evidence type="ECO:0000256" key="7">
    <source>
        <dbReference type="ARBA" id="ARBA00023136"/>
    </source>
</evidence>
<dbReference type="Gene3D" id="2.60.40.3110">
    <property type="match status" value="1"/>
</dbReference>
<keyword evidence="7" id="KW-0472">Membrane</keyword>
<dbReference type="Pfam" id="PF13953">
    <property type="entry name" value="PapC_C"/>
    <property type="match status" value="1"/>
</dbReference>
<evidence type="ECO:0000256" key="1">
    <source>
        <dbReference type="ARBA" id="ARBA00004571"/>
    </source>
</evidence>
<dbReference type="Gene3D" id="3.10.20.410">
    <property type="match status" value="1"/>
</dbReference>
<evidence type="ECO:0000256" key="8">
    <source>
        <dbReference type="ARBA" id="ARBA00023237"/>
    </source>
</evidence>
<dbReference type="Gene3D" id="2.60.40.2610">
    <property type="entry name" value="Outer membrane usher protein FimD, plug domain"/>
    <property type="match status" value="1"/>
</dbReference>
<dbReference type="EMBL" id="JAVFJF020000032">
    <property type="protein sequence ID" value="MEJ8675984.1"/>
    <property type="molecule type" value="Genomic_DNA"/>
</dbReference>
<evidence type="ECO:0000256" key="4">
    <source>
        <dbReference type="ARBA" id="ARBA00022452"/>
    </source>
</evidence>
<keyword evidence="6" id="KW-0732">Signal</keyword>
<dbReference type="RefSeq" id="WP_307911476.1">
    <property type="nucleotide sequence ID" value="NZ_JAVFJF020000032.1"/>
</dbReference>
<proteinExistence type="inferred from homology"/>
<gene>
    <name evidence="12" type="ORF">QCL97_014700</name>
</gene>
<evidence type="ECO:0000313" key="13">
    <source>
        <dbReference type="Proteomes" id="UP001224516"/>
    </source>
</evidence>
<evidence type="ECO:0000256" key="3">
    <source>
        <dbReference type="ARBA" id="ARBA00022448"/>
    </source>
</evidence>
<comment type="subcellular location">
    <subcellularLocation>
        <location evidence="1">Cell outer membrane</location>
        <topology evidence="1">Multi-pass membrane protein</topology>
    </subcellularLocation>
</comment>
<dbReference type="InterPro" id="IPR025949">
    <property type="entry name" value="PapC-like_C"/>
</dbReference>
<evidence type="ECO:0000256" key="6">
    <source>
        <dbReference type="ARBA" id="ARBA00022729"/>
    </source>
</evidence>
<feature type="domain" description="PapC N-terminal" evidence="11">
    <location>
        <begin position="57"/>
        <end position="207"/>
    </location>
</feature>
<dbReference type="Pfam" id="PF00577">
    <property type="entry name" value="Usher"/>
    <property type="match status" value="1"/>
</dbReference>
<keyword evidence="5" id="KW-0812">Transmembrane</keyword>
<evidence type="ECO:0000259" key="10">
    <source>
        <dbReference type="Pfam" id="PF13953"/>
    </source>
</evidence>
<dbReference type="SUPFAM" id="SSF141729">
    <property type="entry name" value="FimD N-terminal domain-like"/>
    <property type="match status" value="1"/>
</dbReference>
<evidence type="ECO:0000256" key="9">
    <source>
        <dbReference type="SAM" id="MobiDB-lite"/>
    </source>
</evidence>